<dbReference type="InterPro" id="IPR027417">
    <property type="entry name" value="P-loop_NTPase"/>
</dbReference>
<gene>
    <name evidence="3" type="ORF">JANAI62_32060</name>
</gene>
<dbReference type="Proteomes" id="UP000786693">
    <property type="component" value="Unassembled WGS sequence"/>
</dbReference>
<organism evidence="3 4">
    <name type="scientific">Jannaschia pagri</name>
    <dbReference type="NCBI Taxonomy" id="2829797"/>
    <lineage>
        <taxon>Bacteria</taxon>
        <taxon>Pseudomonadati</taxon>
        <taxon>Pseudomonadota</taxon>
        <taxon>Alphaproteobacteria</taxon>
        <taxon>Rhodobacterales</taxon>
        <taxon>Roseobacteraceae</taxon>
        <taxon>Jannaschia</taxon>
    </lineage>
</organism>
<name>A0ABQ4NQ98_9RHOB</name>
<keyword evidence="4" id="KW-1185">Reference proteome</keyword>
<dbReference type="EMBL" id="BPFH01000006">
    <property type="protein sequence ID" value="GIT96583.1"/>
    <property type="molecule type" value="Genomic_DNA"/>
</dbReference>
<proteinExistence type="predicted"/>
<dbReference type="SUPFAM" id="SSF52540">
    <property type="entry name" value="P-loop containing nucleoside triphosphate hydrolases"/>
    <property type="match status" value="1"/>
</dbReference>
<sequence>MIRGLFHEPPGVDFSRAVVAGLRARLSGHPPEAMARVTLLVNTNRMADRLRAAFAQGGPTLLPRIGLVSQPAALLPPGAVAPADLSPLALRLRLTQLVRHLLTAQPDVSPPSAAFDLAGTLLTLLEEIQEEGMDPQALETLDVRHLSEHWNRSLAFLRIVADWSARGAGRTPMAAQTDALTALLAQWSEAPPTDPVVIAGSTASRAPTRRLIDGVLALPQGAVILPGLDGDMPDAAWDSLVDPDGQGAQDHPQFRHAALLAAQSQTRADCPSWSGLRPAAPTRNRLVSLALRPAPATDAWREEGPDLSDLSDACEGVTLLAAPTPGAEAMAIALGLRAALADGKRAALITPDRTLSRQVAAQLDRWGIEPDDSAGRPLQQSAPGRLLLTSAALLGRRPEAEALTLLLSHPLTRADDRIDHLRHARALEVELLREGPCPFPDRAAVAQWVADPDTSGQADAWTDWLCDLLDRLGAAPAMAPLASHLDTHLAVIEHLSGDAIWQGEAGRSARAVVEGLRAAAPEGGDGAIGALEYTRILQALLSAEEVRETYAPHPDVMIWGALEARARTADLVILGGLTDGVWPDQPAADPWLNRAMRAACGLRLPERSTGLSAHDFQQAVAGPEVWLSRATRDAEADLVPSRWVNRIEGLLGGLGGQAAEALSQMRARGDRWLRLAGTTDQPDTLLPPAPRPGPVVPASAQPKRLSVTAIEMLIRDPYAIYARHVLGLRALGPLRQTPDARLRGTVVHTAMERFAGSKTDALDPGASARLRNILEATLEQEAPWPATRRLWLGKFDRILDDLLTAEATRRSLGRPILLEERGRWQVPGLDFALTAEADRMDDRGVAVAIYDYKTGKPPTPKQQALFAKQLLLEAIMVEEGAFGTIGKRAVDEVAYLQVGSTYAEQRVQIDADVLAATRAGLRDLIEGYRAGRPFVARLMPEALTYASDFDQLSRRGEWDDTQRATTIRVGQ</sequence>
<feature type="region of interest" description="Disordered" evidence="1">
    <location>
        <begin position="679"/>
        <end position="699"/>
    </location>
</feature>
<dbReference type="Pfam" id="PF12705">
    <property type="entry name" value="PDDEXK_1"/>
    <property type="match status" value="1"/>
</dbReference>
<dbReference type="InterPro" id="IPR014153">
    <property type="entry name" value="Ds_break_AddB"/>
</dbReference>
<evidence type="ECO:0000259" key="2">
    <source>
        <dbReference type="Pfam" id="PF12705"/>
    </source>
</evidence>
<evidence type="ECO:0000313" key="4">
    <source>
        <dbReference type="Proteomes" id="UP000786693"/>
    </source>
</evidence>
<dbReference type="NCBIfam" id="TIGR02786">
    <property type="entry name" value="addB_alphas"/>
    <property type="match status" value="1"/>
</dbReference>
<evidence type="ECO:0000256" key="1">
    <source>
        <dbReference type="SAM" id="MobiDB-lite"/>
    </source>
</evidence>
<feature type="domain" description="PD-(D/E)XK endonuclease-like" evidence="2">
    <location>
        <begin position="704"/>
        <end position="934"/>
    </location>
</feature>
<dbReference type="InterPro" id="IPR038726">
    <property type="entry name" value="PDDEXK_AddAB-type"/>
</dbReference>
<dbReference type="RefSeq" id="WP_220750073.1">
    <property type="nucleotide sequence ID" value="NZ_BPFH01000006.1"/>
</dbReference>
<protein>
    <submittedName>
        <fullName evidence="3">Double-strand break repair protein AddB</fullName>
    </submittedName>
</protein>
<comment type="caution">
    <text evidence="3">The sequence shown here is derived from an EMBL/GenBank/DDBJ whole genome shotgun (WGS) entry which is preliminary data.</text>
</comment>
<feature type="compositionally biased region" description="Pro residues" evidence="1">
    <location>
        <begin position="685"/>
        <end position="695"/>
    </location>
</feature>
<reference evidence="3 4" key="1">
    <citation type="submission" date="2021-05" db="EMBL/GenBank/DDBJ databases">
        <title>Bacteria Genome sequencing.</title>
        <authorList>
            <person name="Takabe Y."/>
            <person name="Nakajima Y."/>
            <person name="Suzuki S."/>
            <person name="Shiozaki T."/>
        </authorList>
    </citation>
    <scope>NUCLEOTIDE SEQUENCE [LARGE SCALE GENOMIC DNA]</scope>
    <source>
        <strain evidence="3 4">AI_62</strain>
    </source>
</reference>
<accession>A0ABQ4NQ98</accession>
<evidence type="ECO:0000313" key="3">
    <source>
        <dbReference type="EMBL" id="GIT96583.1"/>
    </source>
</evidence>